<dbReference type="AlphaFoldDB" id="A0A956NB47"/>
<dbReference type="PROSITE" id="PS50975">
    <property type="entry name" value="ATP_GRASP"/>
    <property type="match status" value="1"/>
</dbReference>
<dbReference type="GO" id="GO:0046872">
    <property type="term" value="F:metal ion binding"/>
    <property type="evidence" value="ECO:0007669"/>
    <property type="project" value="InterPro"/>
</dbReference>
<dbReference type="InterPro" id="IPR011761">
    <property type="entry name" value="ATP-grasp"/>
</dbReference>
<dbReference type="InterPro" id="IPR056855">
    <property type="entry name" value="ATP-grasp_IQCH"/>
</dbReference>
<evidence type="ECO:0000259" key="2">
    <source>
        <dbReference type="PROSITE" id="PS50975"/>
    </source>
</evidence>
<sequence length="529" mass="59095">MTPFDPTITEAEQDQFRELAAHLPKIWESIQSDPSWEHTSVIVPSLSVNQEELAKVQGASFYEERLLFSLIRLRNPRARVIYVTSQPIHSDIIDYYLQLLVGVPASHARQRLLLVCMFDASPKPLTQKILERPRVLERLQRWIGDTTRSYLTVYNSTVLERKLAVALGVPLNALDPELLWLGTKSGCKRVFREAGIPCAPGFENLRTEDDVINALLQMKEDNPGLRRAVVKLDESFSGEGNGIFRYPEPFPTEPESQKRAIQDALLGLQWAAPETYDAYMRKFREMGGIVEEFLEAREVRSPSVQMRVYPGGQAQLVSSHDQILGGSTGQVYLGCRFPADDSYRGEIQAAAFRVGEVLSNYGVVSRFGIDFLVLREQDTDPWTIAAVEINLRMGGTTPPFLALEFLTGGHLDGDTGLFLAGPGQPKYYYATDNLRSPAYRGLLPEDFMEILMLHGIHFKHSTDTGVLFFMIGALSQFGKLGVTCVGNSRAEADRFYEQTVAVLDSETGAAAPARGRLYPIFDGGMSRME</sequence>
<dbReference type="Proteomes" id="UP000739538">
    <property type="component" value="Unassembled WGS sequence"/>
</dbReference>
<evidence type="ECO:0000313" key="4">
    <source>
        <dbReference type="Proteomes" id="UP000739538"/>
    </source>
</evidence>
<feature type="domain" description="ATP-grasp" evidence="2">
    <location>
        <begin position="188"/>
        <end position="420"/>
    </location>
</feature>
<dbReference type="EMBL" id="JAGQHS010000003">
    <property type="protein sequence ID" value="MCA9754380.1"/>
    <property type="molecule type" value="Genomic_DNA"/>
</dbReference>
<dbReference type="InterPro" id="IPR041356">
    <property type="entry name" value="PGM1_C"/>
</dbReference>
<organism evidence="3 4">
    <name type="scientific">Eiseniibacteriota bacterium</name>
    <dbReference type="NCBI Taxonomy" id="2212470"/>
    <lineage>
        <taxon>Bacteria</taxon>
        <taxon>Candidatus Eiseniibacteriota</taxon>
    </lineage>
</organism>
<name>A0A956NB47_UNCEI</name>
<evidence type="ECO:0000313" key="3">
    <source>
        <dbReference type="EMBL" id="MCA9754380.1"/>
    </source>
</evidence>
<dbReference type="InterPro" id="IPR038752">
    <property type="entry name" value="IQCH"/>
</dbReference>
<dbReference type="PANTHER" id="PTHR14465:SF0">
    <property type="entry name" value="IQ DOMAIN-CONTAINING PROTEIN H"/>
    <property type="match status" value="1"/>
</dbReference>
<dbReference type="Pfam" id="PF18105">
    <property type="entry name" value="PGM1_C"/>
    <property type="match status" value="1"/>
</dbReference>
<reference evidence="3" key="1">
    <citation type="submission" date="2020-04" db="EMBL/GenBank/DDBJ databases">
        <authorList>
            <person name="Zhang T."/>
        </authorList>
    </citation>
    <scope>NUCLEOTIDE SEQUENCE</scope>
    <source>
        <strain evidence="3">HKST-UBA02</strain>
    </source>
</reference>
<keyword evidence="1" id="KW-0067">ATP-binding</keyword>
<dbReference type="SUPFAM" id="SSF56059">
    <property type="entry name" value="Glutathione synthetase ATP-binding domain-like"/>
    <property type="match status" value="1"/>
</dbReference>
<dbReference type="Pfam" id="PF24923">
    <property type="entry name" value="ATP-grasp_IQCH"/>
    <property type="match status" value="2"/>
</dbReference>
<gene>
    <name evidence="3" type="ORF">KDA27_01150</name>
</gene>
<proteinExistence type="predicted"/>
<reference evidence="3" key="2">
    <citation type="journal article" date="2021" name="Microbiome">
        <title>Successional dynamics and alternative stable states in a saline activated sludge microbial community over 9 years.</title>
        <authorList>
            <person name="Wang Y."/>
            <person name="Ye J."/>
            <person name="Ju F."/>
            <person name="Liu L."/>
            <person name="Boyd J.A."/>
            <person name="Deng Y."/>
            <person name="Parks D.H."/>
            <person name="Jiang X."/>
            <person name="Yin X."/>
            <person name="Woodcroft B.J."/>
            <person name="Tyson G.W."/>
            <person name="Hugenholtz P."/>
            <person name="Polz M.F."/>
            <person name="Zhang T."/>
        </authorList>
    </citation>
    <scope>NUCLEOTIDE SEQUENCE</scope>
    <source>
        <strain evidence="3">HKST-UBA02</strain>
    </source>
</reference>
<evidence type="ECO:0000256" key="1">
    <source>
        <dbReference type="PROSITE-ProRule" id="PRU00409"/>
    </source>
</evidence>
<dbReference type="PANTHER" id="PTHR14465">
    <property type="entry name" value="IQ DOMAIN-CONTAINING PROTEIN H"/>
    <property type="match status" value="1"/>
</dbReference>
<accession>A0A956NB47</accession>
<keyword evidence="1" id="KW-0547">Nucleotide-binding</keyword>
<protein>
    <submittedName>
        <fullName evidence="3">ATP-grasp domain-containing protein</fullName>
    </submittedName>
</protein>
<comment type="caution">
    <text evidence="3">The sequence shown here is derived from an EMBL/GenBank/DDBJ whole genome shotgun (WGS) entry which is preliminary data.</text>
</comment>
<dbReference type="GO" id="GO:0005524">
    <property type="term" value="F:ATP binding"/>
    <property type="evidence" value="ECO:0007669"/>
    <property type="project" value="UniProtKB-UniRule"/>
</dbReference>